<feature type="chain" id="PRO_5045683715" description="YjbH domain-containing protein" evidence="1">
    <location>
        <begin position="23"/>
        <end position="300"/>
    </location>
</feature>
<feature type="signal peptide" evidence="1">
    <location>
        <begin position="1"/>
        <end position="22"/>
    </location>
</feature>
<proteinExistence type="predicted"/>
<organism evidence="2 3">
    <name type="scientific">Bacteroides gallinaceum</name>
    <dbReference type="NCBI Taxonomy" id="1462571"/>
    <lineage>
        <taxon>Bacteria</taxon>
        <taxon>Pseudomonadati</taxon>
        <taxon>Bacteroidota</taxon>
        <taxon>Bacteroidia</taxon>
        <taxon>Bacteroidales</taxon>
        <taxon>Bacteroidaceae</taxon>
        <taxon>Bacteroides</taxon>
    </lineage>
</organism>
<dbReference type="EMBL" id="JAUEII010000010">
    <property type="protein sequence ID" value="MDN0048981.1"/>
    <property type="molecule type" value="Genomic_DNA"/>
</dbReference>
<evidence type="ECO:0008006" key="4">
    <source>
        <dbReference type="Google" id="ProtNLM"/>
    </source>
</evidence>
<protein>
    <recommendedName>
        <fullName evidence="4">YjbH domain-containing protein</fullName>
    </recommendedName>
</protein>
<accession>A0ABT7X4G9</accession>
<evidence type="ECO:0000313" key="3">
    <source>
        <dbReference type="Proteomes" id="UP001167871"/>
    </source>
</evidence>
<reference evidence="2" key="1">
    <citation type="submission" date="2023-06" db="EMBL/GenBank/DDBJ databases">
        <authorList>
            <person name="Zeman M."/>
            <person name="Kubasova T."/>
            <person name="Jahodarova E."/>
            <person name="Nykrynova M."/>
            <person name="Rychlik I."/>
        </authorList>
    </citation>
    <scope>NUCLEOTIDE SEQUENCE</scope>
    <source>
        <strain evidence="2">84_SSukc20</strain>
    </source>
</reference>
<gene>
    <name evidence="2" type="ORF">QVO10_06200</name>
</gene>
<name>A0ABT7X4G9_9BACE</name>
<reference evidence="2" key="2">
    <citation type="submission" date="2024-05" db="EMBL/GenBank/DDBJ databases">
        <title>Identification and characterization of horizontal gene transfer across gut microbiota members of farm animals based on homology search.</title>
        <authorList>
            <person name="Schwarzerova J."/>
            <person name="Nykrynova M."/>
            <person name="Jureckova K."/>
            <person name="Cejkova D."/>
            <person name="Rychlik I."/>
        </authorList>
    </citation>
    <scope>NUCLEOTIDE SEQUENCE</scope>
    <source>
        <strain evidence="2">84_SSukc20</strain>
    </source>
</reference>
<keyword evidence="1" id="KW-0732">Signal</keyword>
<evidence type="ECO:0000256" key="1">
    <source>
        <dbReference type="SAM" id="SignalP"/>
    </source>
</evidence>
<dbReference type="Proteomes" id="UP001167871">
    <property type="component" value="Unassembled WGS sequence"/>
</dbReference>
<sequence>MTFSYKRTWFCLLLLLSFGSVAGKAQDSIRTGYVDIFMGVDFHYRDIFHNKVYEALINLTPSVKWYGRNGWQAAAQIYVPVYNDYGDYYKRVRVNMAVISKENSWKEKYFLKISGGWFGNERYGLDIKTMCILNDWLALEAQLGWTGFCSMAAGWRASTPERWTALIGADAYLNRYNTQFRLRGGRYVYKDYGAQLEIMRHFKHCTVGIYAEYSDQWEENAGFKVVMMIPPYKRKYRKVNFRPTSNFRLTNNFNAEPYSNQMYTTDPEENEREGWFDRHAFQWGVNRMTTDFYDKGGGKQ</sequence>
<keyword evidence="3" id="KW-1185">Reference proteome</keyword>
<comment type="caution">
    <text evidence="2">The sequence shown here is derived from an EMBL/GenBank/DDBJ whole genome shotgun (WGS) entry which is preliminary data.</text>
</comment>
<evidence type="ECO:0000313" key="2">
    <source>
        <dbReference type="EMBL" id="MDN0048981.1"/>
    </source>
</evidence>